<name>A0AAW1CV53_9HEMI</name>
<comment type="caution">
    <text evidence="1">The sequence shown here is derived from an EMBL/GenBank/DDBJ whole genome shotgun (WGS) entry which is preliminary data.</text>
</comment>
<protein>
    <submittedName>
        <fullName evidence="1">Uncharacterized protein</fullName>
    </submittedName>
</protein>
<dbReference type="EMBL" id="JAPXFL010000008">
    <property type="protein sequence ID" value="KAK9502207.1"/>
    <property type="molecule type" value="Genomic_DNA"/>
</dbReference>
<evidence type="ECO:0000313" key="2">
    <source>
        <dbReference type="Proteomes" id="UP001461498"/>
    </source>
</evidence>
<dbReference type="AlphaFoldDB" id="A0AAW1CV53"/>
<dbReference type="Proteomes" id="UP001461498">
    <property type="component" value="Unassembled WGS sequence"/>
</dbReference>
<keyword evidence="2" id="KW-1185">Reference proteome</keyword>
<sequence length="249" mass="28443">MSKPLRKVSLKKKQEIPSPFVLVVSYPKESKVILEAFKGNNTIYQVIQTCINKFGLKFDENNQFILRYAHQVLDPMVSLSESRIPKSSELILENVAHISTNPIVDVTLRDIEEGIVQAGKFDENENLWNVAEKLIPNGKYIRPDKVKICSSEISFIGKKQLEATKLNSAFRGSHVDLRLCPTYSDIDNQEAEYEKKKKLRRQRTSKKAAMTDGNYNLLNIRTKMTTINKSTKVSTLKQLSGVYYSSRTH</sequence>
<gene>
    <name evidence="1" type="ORF">O3M35_011021</name>
</gene>
<proteinExistence type="predicted"/>
<organism evidence="1 2">
    <name type="scientific">Rhynocoris fuscipes</name>
    <dbReference type="NCBI Taxonomy" id="488301"/>
    <lineage>
        <taxon>Eukaryota</taxon>
        <taxon>Metazoa</taxon>
        <taxon>Ecdysozoa</taxon>
        <taxon>Arthropoda</taxon>
        <taxon>Hexapoda</taxon>
        <taxon>Insecta</taxon>
        <taxon>Pterygota</taxon>
        <taxon>Neoptera</taxon>
        <taxon>Paraneoptera</taxon>
        <taxon>Hemiptera</taxon>
        <taxon>Heteroptera</taxon>
        <taxon>Panheteroptera</taxon>
        <taxon>Cimicomorpha</taxon>
        <taxon>Reduviidae</taxon>
        <taxon>Harpactorinae</taxon>
        <taxon>Harpactorini</taxon>
        <taxon>Rhynocoris</taxon>
    </lineage>
</organism>
<evidence type="ECO:0000313" key="1">
    <source>
        <dbReference type="EMBL" id="KAK9502207.1"/>
    </source>
</evidence>
<reference evidence="1 2" key="1">
    <citation type="submission" date="2022-12" db="EMBL/GenBank/DDBJ databases">
        <title>Chromosome-level genome assembly of true bugs.</title>
        <authorList>
            <person name="Ma L."/>
            <person name="Li H."/>
        </authorList>
    </citation>
    <scope>NUCLEOTIDE SEQUENCE [LARGE SCALE GENOMIC DNA]</scope>
    <source>
        <strain evidence="1">Lab_2022b</strain>
    </source>
</reference>
<accession>A0AAW1CV53</accession>